<keyword evidence="1" id="KW-0472">Membrane</keyword>
<keyword evidence="1" id="KW-1133">Transmembrane helix</keyword>
<gene>
    <name evidence="2" type="ORF">HD556DRAFT_957828</name>
</gene>
<sequence>MGTTLLSSPQLRLSYPICQRHATELPHMINLFHILTRSVTVFATLLTVVILKVQVMFKVIRSKLTYVGGIIAKTWSVECASAFSTSFDSPVCPSYPCSVRPAGYLGSLFAGSTGSILSSFVFNHGFGSHTSSLLSFRCITLPSGSVTETYSQVQR</sequence>
<dbReference type="AlphaFoldDB" id="A0A9P7DQN1"/>
<evidence type="ECO:0000313" key="3">
    <source>
        <dbReference type="Proteomes" id="UP000719766"/>
    </source>
</evidence>
<comment type="caution">
    <text evidence="2">The sequence shown here is derived from an EMBL/GenBank/DDBJ whole genome shotgun (WGS) entry which is preliminary data.</text>
</comment>
<name>A0A9P7DQN1_9AGAM</name>
<keyword evidence="1" id="KW-0812">Transmembrane</keyword>
<accession>A0A9P7DQN1</accession>
<evidence type="ECO:0000313" key="2">
    <source>
        <dbReference type="EMBL" id="KAG1800780.1"/>
    </source>
</evidence>
<protein>
    <submittedName>
        <fullName evidence="2">Uncharacterized protein</fullName>
    </submittedName>
</protein>
<reference evidence="2" key="1">
    <citation type="journal article" date="2020" name="New Phytol.">
        <title>Comparative genomics reveals dynamic genome evolution in host specialist ectomycorrhizal fungi.</title>
        <authorList>
            <person name="Lofgren L.A."/>
            <person name="Nguyen N.H."/>
            <person name="Vilgalys R."/>
            <person name="Ruytinx J."/>
            <person name="Liao H.L."/>
            <person name="Branco S."/>
            <person name="Kuo A."/>
            <person name="LaButti K."/>
            <person name="Lipzen A."/>
            <person name="Andreopoulos W."/>
            <person name="Pangilinan J."/>
            <person name="Riley R."/>
            <person name="Hundley H."/>
            <person name="Na H."/>
            <person name="Barry K."/>
            <person name="Grigoriev I.V."/>
            <person name="Stajich J.E."/>
            <person name="Kennedy P.G."/>
        </authorList>
    </citation>
    <scope>NUCLEOTIDE SEQUENCE</scope>
    <source>
        <strain evidence="2">S12</strain>
    </source>
</reference>
<proteinExistence type="predicted"/>
<dbReference type="RefSeq" id="XP_041164522.1">
    <property type="nucleotide sequence ID" value="XM_041312125.1"/>
</dbReference>
<dbReference type="GeneID" id="64605889"/>
<feature type="transmembrane region" description="Helical" evidence="1">
    <location>
        <begin position="34"/>
        <end position="53"/>
    </location>
</feature>
<dbReference type="Proteomes" id="UP000719766">
    <property type="component" value="Unassembled WGS sequence"/>
</dbReference>
<organism evidence="2 3">
    <name type="scientific">Suillus plorans</name>
    <dbReference type="NCBI Taxonomy" id="116603"/>
    <lineage>
        <taxon>Eukaryota</taxon>
        <taxon>Fungi</taxon>
        <taxon>Dikarya</taxon>
        <taxon>Basidiomycota</taxon>
        <taxon>Agaricomycotina</taxon>
        <taxon>Agaricomycetes</taxon>
        <taxon>Agaricomycetidae</taxon>
        <taxon>Boletales</taxon>
        <taxon>Suillineae</taxon>
        <taxon>Suillaceae</taxon>
        <taxon>Suillus</taxon>
    </lineage>
</organism>
<dbReference type="EMBL" id="JABBWE010000008">
    <property type="protein sequence ID" value="KAG1800780.1"/>
    <property type="molecule type" value="Genomic_DNA"/>
</dbReference>
<dbReference type="OrthoDB" id="2640886at2759"/>
<keyword evidence="3" id="KW-1185">Reference proteome</keyword>
<evidence type="ECO:0000256" key="1">
    <source>
        <dbReference type="SAM" id="Phobius"/>
    </source>
</evidence>